<dbReference type="GO" id="GO:0007165">
    <property type="term" value="P:signal transduction"/>
    <property type="evidence" value="ECO:0007669"/>
    <property type="project" value="InterPro"/>
</dbReference>
<feature type="region of interest" description="Disordered" evidence="2">
    <location>
        <begin position="208"/>
        <end position="228"/>
    </location>
</feature>
<evidence type="ECO:0000313" key="5">
    <source>
        <dbReference type="Proteomes" id="UP001150907"/>
    </source>
</evidence>
<evidence type="ECO:0000256" key="2">
    <source>
        <dbReference type="SAM" id="MobiDB-lite"/>
    </source>
</evidence>
<feature type="region of interest" description="Disordered" evidence="2">
    <location>
        <begin position="314"/>
        <end position="360"/>
    </location>
</feature>
<comment type="caution">
    <text evidence="4">The sequence shown here is derived from an EMBL/GenBank/DDBJ whole genome shotgun (WGS) entry which is preliminary data.</text>
</comment>
<evidence type="ECO:0000313" key="4">
    <source>
        <dbReference type="EMBL" id="KAJ1999668.1"/>
    </source>
</evidence>
<keyword evidence="1" id="KW-0343">GTPase activation</keyword>
<dbReference type="PROSITE" id="PS50238">
    <property type="entry name" value="RHOGAP"/>
    <property type="match status" value="1"/>
</dbReference>
<dbReference type="AlphaFoldDB" id="A0A9W8BGE5"/>
<dbReference type="GO" id="GO:0005938">
    <property type="term" value="C:cell cortex"/>
    <property type="evidence" value="ECO:0007669"/>
    <property type="project" value="TreeGrafter"/>
</dbReference>
<proteinExistence type="predicted"/>
<dbReference type="InterPro" id="IPR008936">
    <property type="entry name" value="Rho_GTPase_activation_prot"/>
</dbReference>
<organism evidence="4 5">
    <name type="scientific">Coemansia thaxteri</name>
    <dbReference type="NCBI Taxonomy" id="2663907"/>
    <lineage>
        <taxon>Eukaryota</taxon>
        <taxon>Fungi</taxon>
        <taxon>Fungi incertae sedis</taxon>
        <taxon>Zoopagomycota</taxon>
        <taxon>Kickxellomycotina</taxon>
        <taxon>Kickxellomycetes</taxon>
        <taxon>Kickxellales</taxon>
        <taxon>Kickxellaceae</taxon>
        <taxon>Coemansia</taxon>
    </lineage>
</organism>
<dbReference type="Gene3D" id="1.10.555.10">
    <property type="entry name" value="Rho GTPase activation protein"/>
    <property type="match status" value="1"/>
</dbReference>
<feature type="compositionally biased region" description="Low complexity" evidence="2">
    <location>
        <begin position="351"/>
        <end position="360"/>
    </location>
</feature>
<reference evidence="4" key="1">
    <citation type="submission" date="2022-07" db="EMBL/GenBank/DDBJ databases">
        <title>Phylogenomic reconstructions and comparative analyses of Kickxellomycotina fungi.</title>
        <authorList>
            <person name="Reynolds N.K."/>
            <person name="Stajich J.E."/>
            <person name="Barry K."/>
            <person name="Grigoriev I.V."/>
            <person name="Crous P."/>
            <person name="Smith M.E."/>
        </authorList>
    </citation>
    <scope>NUCLEOTIDE SEQUENCE</scope>
    <source>
        <strain evidence="4">IMI 214461</strain>
    </source>
</reference>
<feature type="non-terminal residue" evidence="4">
    <location>
        <position position="592"/>
    </location>
</feature>
<accession>A0A9W8BGE5</accession>
<dbReference type="PANTHER" id="PTHR15228">
    <property type="entry name" value="SPERMATHECAL PHYSIOLOGY VARIANT"/>
    <property type="match status" value="1"/>
</dbReference>
<sequence>MSLGCAVKVAGVHVGIVADSGESCVVPTVVAVCGRHLCDQGQQMQGIFRVNGSMKRVQKLQDEFCEQPHYGRHIEWAGYTLHDAATILRRYLISLPESVISAAHYNAFLEKLTESVPDSEKARDYALLICQLTPESRHTLLYMLELLSVFARQDNCTRTLMNASNLAAVLQPCLLVHPGQIANPHEYGKAKEVVEFLIAHASELHTSSVSSEHRQDSYSLQQQQPPPVDGQMVGTDGFVIVGQDGLSRQGGFGAGLIVAGPRDDGSTNHGNIETSGPNALAPKVRQAQPYEHWQSAITRDSGLTTVNSADSVGSAQLAARQHDGTRGDLAGSYGGQPPMATSQDSVTIRDTTPQPSLPLQQGLQTRLAVASDSDISRVPPAPRGDSVMAMNMTLSTPVLNAANIGLAQTVRPLGSVTARFFDPTAVPESGGGNDDERHLDLANFQQQLRLAESPGETGSSFSQDMPSAGSPFMGSFTSWPSNRSSMALSSVQYQYTRSPMTPPLQYQRQQQDQQRLYGSNAQINERPGLNSGDSPRPRRSQSFAVPVSSNEGMGATSPHARLEAKRSAEKLSSGAISNPGVVVQARRGTTGD</sequence>
<evidence type="ECO:0000259" key="3">
    <source>
        <dbReference type="PROSITE" id="PS50238"/>
    </source>
</evidence>
<feature type="compositionally biased region" description="Basic and acidic residues" evidence="2">
    <location>
        <begin position="560"/>
        <end position="569"/>
    </location>
</feature>
<dbReference type="InterPro" id="IPR000198">
    <property type="entry name" value="RhoGAP_dom"/>
</dbReference>
<dbReference type="GO" id="GO:0005096">
    <property type="term" value="F:GTPase activator activity"/>
    <property type="evidence" value="ECO:0007669"/>
    <property type="project" value="UniProtKB-KW"/>
</dbReference>
<feature type="region of interest" description="Disordered" evidence="2">
    <location>
        <begin position="368"/>
        <end position="387"/>
    </location>
</feature>
<dbReference type="GO" id="GO:0060237">
    <property type="term" value="P:regulation of fungal-type cell wall organization"/>
    <property type="evidence" value="ECO:0007669"/>
    <property type="project" value="TreeGrafter"/>
</dbReference>
<dbReference type="Pfam" id="PF00620">
    <property type="entry name" value="RhoGAP"/>
    <property type="match status" value="1"/>
</dbReference>
<feature type="compositionally biased region" description="Polar residues" evidence="2">
    <location>
        <begin position="456"/>
        <end position="465"/>
    </location>
</feature>
<dbReference type="EMBL" id="JANBQF010000662">
    <property type="protein sequence ID" value="KAJ1999668.1"/>
    <property type="molecule type" value="Genomic_DNA"/>
</dbReference>
<feature type="domain" description="Rho-GAP" evidence="3">
    <location>
        <begin position="12"/>
        <end position="205"/>
    </location>
</feature>
<feature type="compositionally biased region" description="Polar residues" evidence="2">
    <location>
        <begin position="540"/>
        <end position="551"/>
    </location>
</feature>
<evidence type="ECO:0000256" key="1">
    <source>
        <dbReference type="ARBA" id="ARBA00022468"/>
    </source>
</evidence>
<feature type="compositionally biased region" description="Polar residues" evidence="2">
    <location>
        <begin position="339"/>
        <end position="350"/>
    </location>
</feature>
<feature type="region of interest" description="Disordered" evidence="2">
    <location>
        <begin position="451"/>
        <end position="476"/>
    </location>
</feature>
<dbReference type="Proteomes" id="UP001150907">
    <property type="component" value="Unassembled WGS sequence"/>
</dbReference>
<dbReference type="OrthoDB" id="3196451at2759"/>
<protein>
    <submittedName>
        <fullName evidence="4">GTPase activating protein (GAP) for Rho1p</fullName>
    </submittedName>
</protein>
<keyword evidence="5" id="KW-1185">Reference proteome</keyword>
<gene>
    <name evidence="4" type="primary">SAC7</name>
    <name evidence="4" type="ORF">H4R26_004968</name>
</gene>
<name>A0A9W8BGE5_9FUNG</name>
<dbReference type="SUPFAM" id="SSF48350">
    <property type="entry name" value="GTPase activation domain, GAP"/>
    <property type="match status" value="1"/>
</dbReference>
<dbReference type="PANTHER" id="PTHR15228:SF25">
    <property type="entry name" value="F-BAR DOMAIN-CONTAINING PROTEIN"/>
    <property type="match status" value="1"/>
</dbReference>
<dbReference type="SMART" id="SM00324">
    <property type="entry name" value="RhoGAP"/>
    <property type="match status" value="1"/>
</dbReference>
<dbReference type="InterPro" id="IPR051025">
    <property type="entry name" value="RhoGAP"/>
</dbReference>
<feature type="region of interest" description="Disordered" evidence="2">
    <location>
        <begin position="521"/>
        <end position="592"/>
    </location>
</feature>